<dbReference type="GO" id="GO:0004674">
    <property type="term" value="F:protein serine/threonine kinase activity"/>
    <property type="evidence" value="ECO:0007669"/>
    <property type="project" value="UniProtKB-EC"/>
</dbReference>
<evidence type="ECO:0000256" key="4">
    <source>
        <dbReference type="ARBA" id="ARBA00022777"/>
    </source>
</evidence>
<dbReference type="Gene3D" id="1.25.40.10">
    <property type="entry name" value="Tetratricopeptide repeat domain"/>
    <property type="match status" value="1"/>
</dbReference>
<keyword evidence="4 8" id="KW-0418">Kinase</keyword>
<feature type="domain" description="Protein kinase" evidence="7">
    <location>
        <begin position="1"/>
        <end position="240"/>
    </location>
</feature>
<dbReference type="EC" id="2.7.11.1" evidence="1"/>
<gene>
    <name evidence="8" type="ORF">HKN21_14660</name>
</gene>
<feature type="region of interest" description="Disordered" evidence="6">
    <location>
        <begin position="271"/>
        <end position="319"/>
    </location>
</feature>
<protein>
    <recommendedName>
        <fullName evidence="1">non-specific serine/threonine protein kinase</fullName>
        <ecNumber evidence="1">2.7.11.1</ecNumber>
    </recommendedName>
</protein>
<dbReference type="GO" id="GO:0005524">
    <property type="term" value="F:ATP binding"/>
    <property type="evidence" value="ECO:0007669"/>
    <property type="project" value="UniProtKB-KW"/>
</dbReference>
<sequence>VVFTDDKDLVEAEQYGVEHQKVLSIHCPDMVPSVYEEWVGEDGAYFVSMALVEGVKLSKILDQGAMAPARAIKIARQLCEFLEASHEILLQAGGKQRKGILHNDLKPQHVILTDTDKIRIIDFGGARSVAVSRKLTRALFGTPAWSSPEHLKGQSTPQSDLWAVGVMLYQMVAGHLPFRSQSESAAQIEEEIQRKILNGNVEPLPLTCPMSLKQILLKCLAHDPSQRFQNATELKTQLNLAAEGKDLTLVAPEDPYATRRTSSPAFLESLQTQRTDAALPPVPPKPRADRDETRAPRVVIPQQTKGEATQPKPVSTPAKARRVAAVTATPEAKDAPKQNRIFAWRPWHHASVRAFLAVAGLLFIAGGALSHVYAKSRVTSLQRTLATSSSDTTLVRVLRGYRDVRPFSWIDTYTGAGDFEQNLYSRLVLASDRVLESFYTDNPRTVRGDWVRSREWLEGALEIEPTNQTLQAKLYTAQGHLDRIDSRSARNKKKPKEANRLLEQAEYQFKTAHELDPDLPDPFLGLSRIYAYESRDVKKLEQALEDLEMRGYQRGKREKAQLADAYLAEAHSLHASAKRTKGIDAQRLFDKAWRTAIQAQGHYQPILDFAQAKKNQRDARNLQKEIEEAMARLH</sequence>
<feature type="non-terminal residue" evidence="8">
    <location>
        <position position="1"/>
    </location>
</feature>
<organism evidence="8 9">
    <name type="scientific">Eiseniibacteriota bacterium</name>
    <dbReference type="NCBI Taxonomy" id="2212470"/>
    <lineage>
        <taxon>Bacteria</taxon>
        <taxon>Candidatus Eiseniibacteriota</taxon>
    </lineage>
</organism>
<dbReference type="Proteomes" id="UP000547674">
    <property type="component" value="Unassembled WGS sequence"/>
</dbReference>
<dbReference type="AlphaFoldDB" id="A0A7Y2H3M9"/>
<accession>A0A7Y2H3M9</accession>
<evidence type="ECO:0000256" key="2">
    <source>
        <dbReference type="ARBA" id="ARBA00022679"/>
    </source>
</evidence>
<comment type="caution">
    <text evidence="8">The sequence shown here is derived from an EMBL/GenBank/DDBJ whole genome shotgun (WGS) entry which is preliminary data.</text>
</comment>
<dbReference type="EMBL" id="JABDJR010000590">
    <property type="protein sequence ID" value="NNF08002.1"/>
    <property type="molecule type" value="Genomic_DNA"/>
</dbReference>
<keyword evidence="3" id="KW-0547">Nucleotide-binding</keyword>
<proteinExistence type="predicted"/>
<keyword evidence="5" id="KW-0067">ATP-binding</keyword>
<keyword evidence="2" id="KW-0808">Transferase</keyword>
<dbReference type="PANTHER" id="PTHR43671">
    <property type="entry name" value="SERINE/THREONINE-PROTEIN KINASE NEK"/>
    <property type="match status" value="1"/>
</dbReference>
<dbReference type="Pfam" id="PF00069">
    <property type="entry name" value="Pkinase"/>
    <property type="match status" value="1"/>
</dbReference>
<dbReference type="InterPro" id="IPR050660">
    <property type="entry name" value="NEK_Ser/Thr_kinase"/>
</dbReference>
<dbReference type="SUPFAM" id="SSF56112">
    <property type="entry name" value="Protein kinase-like (PK-like)"/>
    <property type="match status" value="1"/>
</dbReference>
<feature type="compositionally biased region" description="Basic and acidic residues" evidence="6">
    <location>
        <begin position="286"/>
        <end position="295"/>
    </location>
</feature>
<dbReference type="Gene3D" id="1.10.510.10">
    <property type="entry name" value="Transferase(Phosphotransferase) domain 1"/>
    <property type="match status" value="1"/>
</dbReference>
<evidence type="ECO:0000256" key="1">
    <source>
        <dbReference type="ARBA" id="ARBA00012513"/>
    </source>
</evidence>
<evidence type="ECO:0000313" key="8">
    <source>
        <dbReference type="EMBL" id="NNF08002.1"/>
    </source>
</evidence>
<evidence type="ECO:0000313" key="9">
    <source>
        <dbReference type="Proteomes" id="UP000547674"/>
    </source>
</evidence>
<dbReference type="PROSITE" id="PS50011">
    <property type="entry name" value="PROTEIN_KINASE_DOM"/>
    <property type="match status" value="1"/>
</dbReference>
<evidence type="ECO:0000259" key="7">
    <source>
        <dbReference type="PROSITE" id="PS50011"/>
    </source>
</evidence>
<name>A0A7Y2H3M9_UNCEI</name>
<dbReference type="InterPro" id="IPR011990">
    <property type="entry name" value="TPR-like_helical_dom_sf"/>
</dbReference>
<evidence type="ECO:0000256" key="6">
    <source>
        <dbReference type="SAM" id="MobiDB-lite"/>
    </source>
</evidence>
<reference evidence="8 9" key="1">
    <citation type="submission" date="2020-03" db="EMBL/GenBank/DDBJ databases">
        <title>Metabolic flexibility allows generalist bacteria to become dominant in a frequently disturbed ecosystem.</title>
        <authorList>
            <person name="Chen Y.-J."/>
            <person name="Leung P.M."/>
            <person name="Bay S.K."/>
            <person name="Hugenholtz P."/>
            <person name="Kessler A.J."/>
            <person name="Shelley G."/>
            <person name="Waite D.W."/>
            <person name="Cook P.L."/>
            <person name="Greening C."/>
        </authorList>
    </citation>
    <scope>NUCLEOTIDE SEQUENCE [LARGE SCALE GENOMIC DNA]</scope>
    <source>
        <strain evidence="8">SS_bin_28</strain>
    </source>
</reference>
<dbReference type="CDD" id="cd14014">
    <property type="entry name" value="STKc_PknB_like"/>
    <property type="match status" value="1"/>
</dbReference>
<evidence type="ECO:0000256" key="3">
    <source>
        <dbReference type="ARBA" id="ARBA00022741"/>
    </source>
</evidence>
<dbReference type="InterPro" id="IPR011009">
    <property type="entry name" value="Kinase-like_dom_sf"/>
</dbReference>
<evidence type="ECO:0000256" key="5">
    <source>
        <dbReference type="ARBA" id="ARBA00022840"/>
    </source>
</evidence>
<dbReference type="InterPro" id="IPR000719">
    <property type="entry name" value="Prot_kinase_dom"/>
</dbReference>
<dbReference type="PANTHER" id="PTHR43671:SF13">
    <property type="entry name" value="SERINE_THREONINE-PROTEIN KINASE NEK2"/>
    <property type="match status" value="1"/>
</dbReference>